<dbReference type="Pfam" id="PF00307">
    <property type="entry name" value="CH"/>
    <property type="match status" value="2"/>
</dbReference>
<evidence type="ECO:0000313" key="7">
    <source>
        <dbReference type="Proteomes" id="UP000318582"/>
    </source>
</evidence>
<dbReference type="PANTHER" id="PTHR19961:SF18">
    <property type="entry name" value="FI19014P1"/>
    <property type="match status" value="1"/>
</dbReference>
<feature type="domain" description="Calponin-homology (CH)" evidence="5">
    <location>
        <begin position="22"/>
        <end position="155"/>
    </location>
</feature>
<dbReference type="GO" id="GO:0051639">
    <property type="term" value="P:actin filament network formation"/>
    <property type="evidence" value="ECO:0007669"/>
    <property type="project" value="TreeGrafter"/>
</dbReference>
<keyword evidence="3" id="KW-0175">Coiled coil</keyword>
<feature type="coiled-coil region" evidence="3">
    <location>
        <begin position="373"/>
        <end position="400"/>
    </location>
</feature>
<dbReference type="AlphaFoldDB" id="A0A507EBH7"/>
<dbReference type="Proteomes" id="UP000318582">
    <property type="component" value="Unassembled WGS sequence"/>
</dbReference>
<dbReference type="GO" id="GO:0005737">
    <property type="term" value="C:cytoplasm"/>
    <property type="evidence" value="ECO:0007669"/>
    <property type="project" value="TreeGrafter"/>
</dbReference>
<feature type="region of interest" description="Disordered" evidence="4">
    <location>
        <begin position="1"/>
        <end position="20"/>
    </location>
</feature>
<feature type="domain" description="Calponin-homology (CH)" evidence="5">
    <location>
        <begin position="183"/>
        <end position="295"/>
    </location>
</feature>
<dbReference type="GO" id="GO:0032432">
    <property type="term" value="C:actin filament bundle"/>
    <property type="evidence" value="ECO:0007669"/>
    <property type="project" value="TreeGrafter"/>
</dbReference>
<evidence type="ECO:0000256" key="3">
    <source>
        <dbReference type="SAM" id="Coils"/>
    </source>
</evidence>
<evidence type="ECO:0000259" key="5">
    <source>
        <dbReference type="PROSITE" id="PS50021"/>
    </source>
</evidence>
<dbReference type="InterPro" id="IPR036872">
    <property type="entry name" value="CH_dom_sf"/>
</dbReference>
<sequence length="554" mass="61498">MAPPQYQDVSLSPTTDSKEDMDREIEAFAEHIRNLFADVAELSPKYIPVTKETFFSKFQDGVLLAHIINSIKANSVLISKLNTHIDATHLNGVANGETNHPEQTKAILEATNNLNICIEAAKKVAVVVNVAAEDFLRKKPDLVLGVMWQLIRSYLLSEVNLPSHPELIRLLEPGESLTHLIGLSNEQVLLRWVNFHLARSGSAKRISNFSKDISDSEAYILLLQQVCPWNKQRELEECLSPLYGVALNEKEARAAGVLQAAEKLGCRKFATAGDIASGHARLNVLFVATIFAKHIGIHLPTEDEARAAVQRLGEAEADNSMYRSRIIELEKTVAALNFDLEEHRAAHAKTISTFEEKLKTDTEGFKHSMDELRFEKEQESESWEEKMVDLQARFAALRDDQDKAVASQADVRTFIVSKLRAVKEMLAQHVKEAQADGGLEAKFAKLLGSSNNCAEDENVDALIDAAVADASAAVEFKPPAAGMEEELRNLSADLQGFVKDILDENRQQKKLITVLASKAEQHEKINNLLGDKIKVYSEAQIAANPIKTRDPKKK</sequence>
<dbReference type="SMART" id="SM00033">
    <property type="entry name" value="CH"/>
    <property type="match status" value="2"/>
</dbReference>
<evidence type="ECO:0000256" key="4">
    <source>
        <dbReference type="SAM" id="MobiDB-lite"/>
    </source>
</evidence>
<comment type="caution">
    <text evidence="6">The sequence shown here is derived from an EMBL/GenBank/DDBJ whole genome shotgun (WGS) entry which is preliminary data.</text>
</comment>
<dbReference type="InterPro" id="IPR039959">
    <property type="entry name" value="Fimbrin/Plastin"/>
</dbReference>
<dbReference type="GO" id="GO:0005884">
    <property type="term" value="C:actin filament"/>
    <property type="evidence" value="ECO:0007669"/>
    <property type="project" value="TreeGrafter"/>
</dbReference>
<evidence type="ECO:0000256" key="2">
    <source>
        <dbReference type="ARBA" id="ARBA00023203"/>
    </source>
</evidence>
<accession>A0A507EBH7</accession>
<keyword evidence="7" id="KW-1185">Reference proteome</keyword>
<dbReference type="SUPFAM" id="SSF47576">
    <property type="entry name" value="Calponin-homology domain, CH-domain"/>
    <property type="match status" value="1"/>
</dbReference>
<protein>
    <recommendedName>
        <fullName evidence="5">Calponin-homology (CH) domain-containing protein</fullName>
    </recommendedName>
</protein>
<dbReference type="Gene3D" id="1.10.418.10">
    <property type="entry name" value="Calponin-like domain"/>
    <property type="match status" value="2"/>
</dbReference>
<name>A0A507EBH7_9FUNG</name>
<dbReference type="PROSITE" id="PS50021">
    <property type="entry name" value="CH"/>
    <property type="match status" value="2"/>
</dbReference>
<dbReference type="STRING" id="109895.A0A507EBH7"/>
<dbReference type="InterPro" id="IPR001715">
    <property type="entry name" value="CH_dom"/>
</dbReference>
<keyword evidence="2" id="KW-0009">Actin-binding</keyword>
<evidence type="ECO:0000256" key="1">
    <source>
        <dbReference type="ARBA" id="ARBA00022737"/>
    </source>
</evidence>
<keyword evidence="1" id="KW-0677">Repeat</keyword>
<proteinExistence type="predicted"/>
<dbReference type="GO" id="GO:0051015">
    <property type="term" value="F:actin filament binding"/>
    <property type="evidence" value="ECO:0007669"/>
    <property type="project" value="InterPro"/>
</dbReference>
<dbReference type="EMBL" id="QEAQ01000009">
    <property type="protein sequence ID" value="TPX61174.1"/>
    <property type="molecule type" value="Genomic_DNA"/>
</dbReference>
<organism evidence="6 7">
    <name type="scientific">Powellomyces hirtus</name>
    <dbReference type="NCBI Taxonomy" id="109895"/>
    <lineage>
        <taxon>Eukaryota</taxon>
        <taxon>Fungi</taxon>
        <taxon>Fungi incertae sedis</taxon>
        <taxon>Chytridiomycota</taxon>
        <taxon>Chytridiomycota incertae sedis</taxon>
        <taxon>Chytridiomycetes</taxon>
        <taxon>Spizellomycetales</taxon>
        <taxon>Powellomycetaceae</taxon>
        <taxon>Powellomyces</taxon>
    </lineage>
</organism>
<evidence type="ECO:0000313" key="6">
    <source>
        <dbReference type="EMBL" id="TPX61174.1"/>
    </source>
</evidence>
<dbReference type="GO" id="GO:0051017">
    <property type="term" value="P:actin filament bundle assembly"/>
    <property type="evidence" value="ECO:0007669"/>
    <property type="project" value="InterPro"/>
</dbReference>
<gene>
    <name evidence="6" type="ORF">PhCBS80983_g01319</name>
</gene>
<reference evidence="6 7" key="1">
    <citation type="journal article" date="2019" name="Sci. Rep.">
        <title>Comparative genomics of chytrid fungi reveal insights into the obligate biotrophic and pathogenic lifestyle of Synchytrium endobioticum.</title>
        <authorList>
            <person name="van de Vossenberg B.T.L.H."/>
            <person name="Warris S."/>
            <person name="Nguyen H.D.T."/>
            <person name="van Gent-Pelzer M.P.E."/>
            <person name="Joly D.L."/>
            <person name="van de Geest H.C."/>
            <person name="Bonants P.J.M."/>
            <person name="Smith D.S."/>
            <person name="Levesque C.A."/>
            <person name="van der Lee T.A.J."/>
        </authorList>
    </citation>
    <scope>NUCLEOTIDE SEQUENCE [LARGE SCALE GENOMIC DNA]</scope>
    <source>
        <strain evidence="6 7">CBS 809.83</strain>
    </source>
</reference>
<dbReference type="PANTHER" id="PTHR19961">
    <property type="entry name" value="FIMBRIN/PLASTIN"/>
    <property type="match status" value="1"/>
</dbReference>